<keyword evidence="4" id="KW-1185">Reference proteome</keyword>
<feature type="coiled-coil region" evidence="1">
    <location>
        <begin position="151"/>
        <end position="182"/>
    </location>
</feature>
<reference evidence="3 4" key="1">
    <citation type="submission" date="2020-01" db="EMBL/GenBank/DDBJ databases">
        <title>Draft Genome Analysis of Muricauda sp. HICW Isolated from coastal seawater of PR China.</title>
        <authorList>
            <person name="Chen M.-X."/>
        </authorList>
    </citation>
    <scope>NUCLEOTIDE SEQUENCE [LARGE SCALE GENOMIC DNA]</scope>
    <source>
        <strain evidence="3 4">HICW</strain>
    </source>
</reference>
<name>A0A850NGW7_9FLAO</name>
<feature type="transmembrane region" description="Helical" evidence="2">
    <location>
        <begin position="62"/>
        <end position="80"/>
    </location>
</feature>
<evidence type="ECO:0000313" key="4">
    <source>
        <dbReference type="Proteomes" id="UP000558089"/>
    </source>
</evidence>
<organism evidence="3 4">
    <name type="scientific">Flagellimonas chongwuensis</name>
    <dbReference type="NCBI Taxonomy" id="2697365"/>
    <lineage>
        <taxon>Bacteria</taxon>
        <taxon>Pseudomonadati</taxon>
        <taxon>Bacteroidota</taxon>
        <taxon>Flavobacteriia</taxon>
        <taxon>Flavobacteriales</taxon>
        <taxon>Flavobacteriaceae</taxon>
        <taxon>Flagellimonas</taxon>
    </lineage>
</organism>
<dbReference type="RefSeq" id="WP_108246097.1">
    <property type="nucleotide sequence ID" value="NZ_WYET01000004.1"/>
</dbReference>
<feature type="transmembrane region" description="Helical" evidence="2">
    <location>
        <begin position="85"/>
        <end position="106"/>
    </location>
</feature>
<protein>
    <submittedName>
        <fullName evidence="3">Uncharacterized protein</fullName>
    </submittedName>
</protein>
<evidence type="ECO:0000256" key="1">
    <source>
        <dbReference type="SAM" id="Coils"/>
    </source>
</evidence>
<dbReference type="EMBL" id="WYET01000004">
    <property type="protein sequence ID" value="NVN18160.1"/>
    <property type="molecule type" value="Genomic_DNA"/>
</dbReference>
<sequence length="183" mass="21644">MSKKSTVRKRFIIEGAVAFIIAITPILFYCYKYLPIPPGSTTWTYFGIEFKENNFGEVSTAIYYYFNKFVPLLLLVIWFVTSKNWWYHAILIPLSMYSFQLFTALNYSNSERIDENEILYVVAVTMVVVPVVYFIRIKLVDKHVHGIDLDAMDTELQILKEKEELRKEREKLEQRQKSVSKKM</sequence>
<comment type="caution">
    <text evidence="3">The sequence shown here is derived from an EMBL/GenBank/DDBJ whole genome shotgun (WGS) entry which is preliminary data.</text>
</comment>
<dbReference type="AlphaFoldDB" id="A0A850NGW7"/>
<keyword evidence="2" id="KW-0812">Transmembrane</keyword>
<feature type="transmembrane region" description="Helical" evidence="2">
    <location>
        <begin position="118"/>
        <end position="135"/>
    </location>
</feature>
<dbReference type="Proteomes" id="UP000558089">
    <property type="component" value="Unassembled WGS sequence"/>
</dbReference>
<proteinExistence type="predicted"/>
<accession>A0A850NGW7</accession>
<keyword evidence="1" id="KW-0175">Coiled coil</keyword>
<feature type="transmembrane region" description="Helical" evidence="2">
    <location>
        <begin position="12"/>
        <end position="34"/>
    </location>
</feature>
<evidence type="ECO:0000313" key="3">
    <source>
        <dbReference type="EMBL" id="NVN18160.1"/>
    </source>
</evidence>
<keyword evidence="2" id="KW-0472">Membrane</keyword>
<keyword evidence="2" id="KW-1133">Transmembrane helix</keyword>
<gene>
    <name evidence="3" type="ORF">GUA46_07390</name>
</gene>
<evidence type="ECO:0000256" key="2">
    <source>
        <dbReference type="SAM" id="Phobius"/>
    </source>
</evidence>